<dbReference type="GO" id="GO:0005886">
    <property type="term" value="C:plasma membrane"/>
    <property type="evidence" value="ECO:0007669"/>
    <property type="project" value="UniProtKB-SubCell"/>
</dbReference>
<evidence type="ECO:0000313" key="17">
    <source>
        <dbReference type="Proteomes" id="UP000594873"/>
    </source>
</evidence>
<dbReference type="Pfam" id="PF03653">
    <property type="entry name" value="UPF0093"/>
    <property type="match status" value="1"/>
</dbReference>
<gene>
    <name evidence="16" type="ORF">IC614_09375</name>
</gene>
<feature type="transmembrane region" description="Helical" evidence="14">
    <location>
        <begin position="53"/>
        <end position="74"/>
    </location>
</feature>
<keyword evidence="5 14" id="KW-1003">Cell membrane</keyword>
<reference evidence="16 17" key="1">
    <citation type="submission" date="2020-11" db="EMBL/GenBank/DDBJ databases">
        <title>Genome seq and assembly of Sphingosinicella sp.</title>
        <authorList>
            <person name="Chhetri G."/>
        </authorList>
    </citation>
    <scope>NUCLEOTIDE SEQUENCE [LARGE SCALE GENOMIC DNA]</scope>
    <source>
        <strain evidence="16 17">UDD2</strain>
    </source>
</reference>
<name>A0A7T2GLZ9_9SPHN</name>
<evidence type="ECO:0000256" key="3">
    <source>
        <dbReference type="ARBA" id="ARBA00006501"/>
    </source>
</evidence>
<evidence type="ECO:0000256" key="11">
    <source>
        <dbReference type="ARBA" id="ARBA00023004"/>
    </source>
</evidence>
<proteinExistence type="inferred from homology"/>
<keyword evidence="10 14" id="KW-0560">Oxidoreductase</keyword>
<evidence type="ECO:0000256" key="5">
    <source>
        <dbReference type="ARBA" id="ARBA00022475"/>
    </source>
</evidence>
<dbReference type="GO" id="GO:0070818">
    <property type="term" value="F:protoporphyrinogen oxidase activity"/>
    <property type="evidence" value="ECO:0007669"/>
    <property type="project" value="UniProtKB-UniRule"/>
</dbReference>
<feature type="transmembrane region" description="Helical" evidence="14">
    <location>
        <begin position="120"/>
        <end position="138"/>
    </location>
</feature>
<protein>
    <recommendedName>
        <fullName evidence="4 14">Protoporphyrinogen IX oxidase</fullName>
        <shortName evidence="14">PPO</shortName>
        <ecNumber evidence="14 15">1.3.99.-</ecNumber>
    </recommendedName>
</protein>
<keyword evidence="12 14" id="KW-0472">Membrane</keyword>
<feature type="binding site" description="axial binding residue" evidence="14">
    <location>
        <position position="10"/>
    </location>
    <ligand>
        <name>heme</name>
        <dbReference type="ChEBI" id="CHEBI:30413"/>
    </ligand>
    <ligandPart>
        <name>Fe</name>
        <dbReference type="ChEBI" id="CHEBI:18248"/>
    </ligandPart>
</feature>
<dbReference type="GO" id="GO:0006782">
    <property type="term" value="P:protoporphyrinogen IX biosynthetic process"/>
    <property type="evidence" value="ECO:0007669"/>
    <property type="project" value="UniProtKB-UniRule"/>
</dbReference>
<keyword evidence="11 14" id="KW-0408">Iron</keyword>
<keyword evidence="6 14" id="KW-0349">Heme</keyword>
<keyword evidence="7 14" id="KW-0812">Transmembrane</keyword>
<sequence>MTYAWIKAGHLIFVIFWIAGLFMLPRYYIYHQEAAPGSDEEARWIDRERKLRNIILTPAMILVWVFGLTLAYTTGAWSQGWFHAKFALVLILSGYHGYMVSYGKKLARGERPVSGKALRIMNEVPGIATALIVILVIVRPF</sequence>
<dbReference type="InterPro" id="IPR005265">
    <property type="entry name" value="HemJ-like"/>
</dbReference>
<comment type="similarity">
    <text evidence="3 14 15">Belongs to the HemJ family.</text>
</comment>
<evidence type="ECO:0000256" key="14">
    <source>
        <dbReference type="HAMAP-Rule" id="MF_02239"/>
    </source>
</evidence>
<evidence type="ECO:0000256" key="1">
    <source>
        <dbReference type="ARBA" id="ARBA00004651"/>
    </source>
</evidence>
<dbReference type="PANTHER" id="PTHR40255">
    <property type="entry name" value="UPF0093 MEMBRANE PROTEIN SLR1790"/>
    <property type="match status" value="1"/>
</dbReference>
<comment type="cofactor">
    <cofactor evidence="14 15">
        <name>heme b</name>
        <dbReference type="ChEBI" id="CHEBI:60344"/>
    </cofactor>
    <text evidence="14 15">Binds 1 heme b (iron(II)-protoporphyrin IX) group per subunit.</text>
</comment>
<evidence type="ECO:0000256" key="4">
    <source>
        <dbReference type="ARBA" id="ARBA00017504"/>
    </source>
</evidence>
<dbReference type="PIRSF" id="PIRSF004638">
    <property type="entry name" value="UCP004638"/>
    <property type="match status" value="1"/>
</dbReference>
<comment type="catalytic activity">
    <reaction evidence="13 14 15">
        <text>protoporphyrinogen IX + 3 A = protoporphyrin IX + 3 AH2</text>
        <dbReference type="Rhea" id="RHEA:62000"/>
        <dbReference type="ChEBI" id="CHEBI:13193"/>
        <dbReference type="ChEBI" id="CHEBI:17499"/>
        <dbReference type="ChEBI" id="CHEBI:57306"/>
        <dbReference type="ChEBI" id="CHEBI:57307"/>
    </reaction>
</comment>
<feature type="transmembrane region" description="Helical" evidence="14">
    <location>
        <begin position="80"/>
        <end position="99"/>
    </location>
</feature>
<keyword evidence="9 14" id="KW-1133">Transmembrane helix</keyword>
<dbReference type="GO" id="GO:0046872">
    <property type="term" value="F:metal ion binding"/>
    <property type="evidence" value="ECO:0007669"/>
    <property type="project" value="UniProtKB-UniRule"/>
</dbReference>
<evidence type="ECO:0000256" key="6">
    <source>
        <dbReference type="ARBA" id="ARBA00022617"/>
    </source>
</evidence>
<dbReference type="AlphaFoldDB" id="A0A7T2GLZ9"/>
<dbReference type="RefSeq" id="WP_200973182.1">
    <property type="nucleotide sequence ID" value="NZ_CP065592.1"/>
</dbReference>
<evidence type="ECO:0000256" key="10">
    <source>
        <dbReference type="ARBA" id="ARBA00023002"/>
    </source>
</evidence>
<feature type="binding site" description="axial binding residue" evidence="14">
    <location>
        <position position="85"/>
    </location>
    <ligand>
        <name>heme</name>
        <dbReference type="ChEBI" id="CHEBI:30413"/>
    </ligand>
    <ligandPart>
        <name>Fe</name>
        <dbReference type="ChEBI" id="CHEBI:18248"/>
    </ligandPart>
</feature>
<dbReference type="KEGG" id="sflv:IC614_09375"/>
<dbReference type="PANTHER" id="PTHR40255:SF1">
    <property type="entry name" value="PROTOPORPHYRINOGEN IX OXIDASE"/>
    <property type="match status" value="1"/>
</dbReference>
<evidence type="ECO:0000256" key="13">
    <source>
        <dbReference type="ARBA" id="ARBA00048390"/>
    </source>
</evidence>
<comment type="pathway">
    <text evidence="2 14 15">Porphyrin-containing compound metabolism; protoporphyrin-IX biosynthesis; protoporphyrin-IX from protoporphyrinogen-IX: step 1/1.</text>
</comment>
<accession>A0A7T2GLZ9</accession>
<evidence type="ECO:0000256" key="9">
    <source>
        <dbReference type="ARBA" id="ARBA00022989"/>
    </source>
</evidence>
<comment type="subcellular location">
    <subcellularLocation>
        <location evidence="1 14">Cell membrane</location>
        <topology evidence="1 14">Multi-pass membrane protein</topology>
    </subcellularLocation>
</comment>
<evidence type="ECO:0000313" key="16">
    <source>
        <dbReference type="EMBL" id="QPQ56324.1"/>
    </source>
</evidence>
<dbReference type="Proteomes" id="UP000594873">
    <property type="component" value="Chromosome"/>
</dbReference>
<dbReference type="EMBL" id="CP065592">
    <property type="protein sequence ID" value="QPQ56324.1"/>
    <property type="molecule type" value="Genomic_DNA"/>
</dbReference>
<evidence type="ECO:0000256" key="8">
    <source>
        <dbReference type="ARBA" id="ARBA00022723"/>
    </source>
</evidence>
<evidence type="ECO:0000256" key="15">
    <source>
        <dbReference type="PIRNR" id="PIRNR004638"/>
    </source>
</evidence>
<dbReference type="HAMAP" id="MF_02239">
    <property type="entry name" value="HemJ"/>
    <property type="match status" value="1"/>
</dbReference>
<evidence type="ECO:0000256" key="7">
    <source>
        <dbReference type="ARBA" id="ARBA00022692"/>
    </source>
</evidence>
<organism evidence="16 17">
    <name type="scientific">Allosphingosinicella flava</name>
    <dbReference type="NCBI Taxonomy" id="2771430"/>
    <lineage>
        <taxon>Bacteria</taxon>
        <taxon>Pseudomonadati</taxon>
        <taxon>Pseudomonadota</taxon>
        <taxon>Alphaproteobacteria</taxon>
        <taxon>Sphingomonadales</taxon>
        <taxon>Sphingomonadaceae</taxon>
        <taxon>Allosphingosinicella</taxon>
    </lineage>
</organism>
<comment type="function">
    <text evidence="14 15">Catalyzes the oxidation of protoporphyrinogen IX to protoporphyrin IX.</text>
</comment>
<comment type="subunit">
    <text evidence="14">Homodimer.</text>
</comment>
<keyword evidence="8 14" id="KW-0479">Metal-binding</keyword>
<dbReference type="EC" id="1.3.99.-" evidence="14 15"/>
<evidence type="ECO:0000256" key="2">
    <source>
        <dbReference type="ARBA" id="ARBA00005073"/>
    </source>
</evidence>
<evidence type="ECO:0000256" key="12">
    <source>
        <dbReference type="ARBA" id="ARBA00023136"/>
    </source>
</evidence>
<dbReference type="UniPathway" id="UPA00251">
    <property type="reaction ID" value="UER00324"/>
</dbReference>
<keyword evidence="17" id="KW-1185">Reference proteome</keyword>
<feature type="transmembrane region" description="Helical" evidence="14">
    <location>
        <begin position="6"/>
        <end position="24"/>
    </location>
</feature>